<sequence>MFSIKSFLTFLAILVYPTTAFYSTLFPRYFTGVTEGLTCKYRNIKHALIVISKSPTPKLETTFISAKVVPFGRKFYLVGKTKNSLRPFLYFKIIHSCTAFDKNSYKRIYVIGIPKKYIARSRRISLFNVRKIELSKLPGKLVKHAAIWRG</sequence>
<protein>
    <submittedName>
        <fullName evidence="2">NTR domain-containing protein</fullName>
    </submittedName>
</protein>
<dbReference type="WBParaSite" id="SPAL_0000849733.1">
    <property type="protein sequence ID" value="SPAL_0000849733.1"/>
    <property type="gene ID" value="SPAL_0000849733"/>
</dbReference>
<reference evidence="2" key="1">
    <citation type="submission" date="2017-02" db="UniProtKB">
        <authorList>
            <consortium name="WormBaseParasite"/>
        </authorList>
    </citation>
    <scope>IDENTIFICATION</scope>
</reference>
<evidence type="ECO:0000313" key="1">
    <source>
        <dbReference type="Proteomes" id="UP000046392"/>
    </source>
</evidence>
<name>A0A0N5BRJ9_STREA</name>
<organism evidence="1 2">
    <name type="scientific">Strongyloides papillosus</name>
    <name type="common">Intestinal threadworm</name>
    <dbReference type="NCBI Taxonomy" id="174720"/>
    <lineage>
        <taxon>Eukaryota</taxon>
        <taxon>Metazoa</taxon>
        <taxon>Ecdysozoa</taxon>
        <taxon>Nematoda</taxon>
        <taxon>Chromadorea</taxon>
        <taxon>Rhabditida</taxon>
        <taxon>Tylenchina</taxon>
        <taxon>Panagrolaimomorpha</taxon>
        <taxon>Strongyloidoidea</taxon>
        <taxon>Strongyloididae</taxon>
        <taxon>Strongyloides</taxon>
    </lineage>
</organism>
<dbReference type="AlphaFoldDB" id="A0A0N5BRJ9"/>
<dbReference type="Proteomes" id="UP000046392">
    <property type="component" value="Unplaced"/>
</dbReference>
<accession>A0A0N5BRJ9</accession>
<proteinExistence type="predicted"/>
<evidence type="ECO:0000313" key="2">
    <source>
        <dbReference type="WBParaSite" id="SPAL_0000849733.1"/>
    </source>
</evidence>
<keyword evidence="1" id="KW-1185">Reference proteome</keyword>